<evidence type="ECO:0000256" key="2">
    <source>
        <dbReference type="ARBA" id="ARBA00023125"/>
    </source>
</evidence>
<dbReference type="Proteomes" id="UP000249402">
    <property type="component" value="Unassembled WGS sequence"/>
</dbReference>
<evidence type="ECO:0000256" key="4">
    <source>
        <dbReference type="ARBA" id="ARBA00023242"/>
    </source>
</evidence>
<dbReference type="OrthoDB" id="5429770at2759"/>
<evidence type="ECO:0000256" key="5">
    <source>
        <dbReference type="SAM" id="MobiDB-lite"/>
    </source>
</evidence>
<evidence type="ECO:0000259" key="6">
    <source>
        <dbReference type="PROSITE" id="PS50048"/>
    </source>
</evidence>
<organism evidence="7 8">
    <name type="scientific">Aspergillus ibericus CBS 121593</name>
    <dbReference type="NCBI Taxonomy" id="1448316"/>
    <lineage>
        <taxon>Eukaryota</taxon>
        <taxon>Fungi</taxon>
        <taxon>Dikarya</taxon>
        <taxon>Ascomycota</taxon>
        <taxon>Pezizomycotina</taxon>
        <taxon>Eurotiomycetes</taxon>
        <taxon>Eurotiomycetidae</taxon>
        <taxon>Eurotiales</taxon>
        <taxon>Aspergillaceae</taxon>
        <taxon>Aspergillus</taxon>
        <taxon>Aspergillus subgen. Circumdati</taxon>
    </lineage>
</organism>
<dbReference type="Gene3D" id="4.10.240.10">
    <property type="entry name" value="Zn(2)-C6 fungal-type DNA-binding domain"/>
    <property type="match status" value="1"/>
</dbReference>
<dbReference type="EMBL" id="KZ824427">
    <property type="protein sequence ID" value="RAL03473.1"/>
    <property type="molecule type" value="Genomic_DNA"/>
</dbReference>
<dbReference type="RefSeq" id="XP_025577800.1">
    <property type="nucleotide sequence ID" value="XM_025721986.1"/>
</dbReference>
<gene>
    <name evidence="7" type="ORF">BO80DRAFT_453149</name>
</gene>
<dbReference type="SUPFAM" id="SSF57701">
    <property type="entry name" value="Zn2/Cys6 DNA-binding domain"/>
    <property type="match status" value="1"/>
</dbReference>
<feature type="region of interest" description="Disordered" evidence="5">
    <location>
        <begin position="58"/>
        <end position="84"/>
    </location>
</feature>
<keyword evidence="8" id="KW-1185">Reference proteome</keyword>
<feature type="domain" description="Zn(2)-C6 fungal-type" evidence="6">
    <location>
        <begin position="10"/>
        <end position="39"/>
    </location>
</feature>
<dbReference type="PROSITE" id="PS50048">
    <property type="entry name" value="ZN2_CY6_FUNGAL_2"/>
    <property type="match status" value="1"/>
</dbReference>
<evidence type="ECO:0000256" key="3">
    <source>
        <dbReference type="ARBA" id="ARBA00023163"/>
    </source>
</evidence>
<keyword evidence="4" id="KW-0539">Nucleus</keyword>
<dbReference type="Pfam" id="PF11951">
    <property type="entry name" value="Fungal_trans_2"/>
    <property type="match status" value="1"/>
</dbReference>
<keyword evidence="1" id="KW-0805">Transcription regulation</keyword>
<keyword evidence="3" id="KW-0804">Transcription</keyword>
<proteinExistence type="predicted"/>
<dbReference type="PROSITE" id="PS00463">
    <property type="entry name" value="ZN2_CY6_FUNGAL_1"/>
    <property type="match status" value="1"/>
</dbReference>
<dbReference type="GeneID" id="37226851"/>
<dbReference type="GO" id="GO:0009893">
    <property type="term" value="P:positive regulation of metabolic process"/>
    <property type="evidence" value="ECO:0007669"/>
    <property type="project" value="UniProtKB-ARBA"/>
</dbReference>
<dbReference type="GO" id="GO:0003677">
    <property type="term" value="F:DNA binding"/>
    <property type="evidence" value="ECO:0007669"/>
    <property type="project" value="UniProtKB-KW"/>
</dbReference>
<dbReference type="AlphaFoldDB" id="A0A395H7J0"/>
<dbReference type="VEuPathDB" id="FungiDB:BO80DRAFT_453149"/>
<dbReference type="InterPro" id="IPR021858">
    <property type="entry name" value="Fun_TF"/>
</dbReference>
<dbReference type="InterPro" id="IPR001138">
    <property type="entry name" value="Zn2Cys6_DnaBD"/>
</dbReference>
<keyword evidence="2" id="KW-0238">DNA-binding</keyword>
<dbReference type="Pfam" id="PF00172">
    <property type="entry name" value="Zn_clus"/>
    <property type="match status" value="1"/>
</dbReference>
<evidence type="ECO:0000313" key="7">
    <source>
        <dbReference type="EMBL" id="RAL03473.1"/>
    </source>
</evidence>
<accession>A0A395H7J0</accession>
<dbReference type="InterPro" id="IPR036864">
    <property type="entry name" value="Zn2-C6_fun-type_DNA-bd_sf"/>
</dbReference>
<dbReference type="PANTHER" id="PTHR38791:SF5">
    <property type="entry name" value="TRANSCRIPTION FACTOR DBAG-RELATED"/>
    <property type="match status" value="1"/>
</dbReference>
<dbReference type="CDD" id="cd00067">
    <property type="entry name" value="GAL4"/>
    <property type="match status" value="1"/>
</dbReference>
<evidence type="ECO:0000313" key="8">
    <source>
        <dbReference type="Proteomes" id="UP000249402"/>
    </source>
</evidence>
<dbReference type="GO" id="GO:0000981">
    <property type="term" value="F:DNA-binding transcription factor activity, RNA polymerase II-specific"/>
    <property type="evidence" value="ECO:0007669"/>
    <property type="project" value="InterPro"/>
</dbReference>
<dbReference type="InterPro" id="IPR053175">
    <property type="entry name" value="DHMBA_Reg_Transcription_Factor"/>
</dbReference>
<dbReference type="PANTHER" id="PTHR38791">
    <property type="entry name" value="ZN(II)2CYS6 TRANSCRIPTION FACTOR (EUROFUNG)-RELATED-RELATED"/>
    <property type="match status" value="1"/>
</dbReference>
<dbReference type="SMART" id="SM00066">
    <property type="entry name" value="GAL4"/>
    <property type="match status" value="1"/>
</dbReference>
<reference evidence="7 8" key="1">
    <citation type="submission" date="2018-02" db="EMBL/GenBank/DDBJ databases">
        <title>The genomes of Aspergillus section Nigri reveals drivers in fungal speciation.</title>
        <authorList>
            <consortium name="DOE Joint Genome Institute"/>
            <person name="Vesth T.C."/>
            <person name="Nybo J."/>
            <person name="Theobald S."/>
            <person name="Brandl J."/>
            <person name="Frisvad J.C."/>
            <person name="Nielsen K.F."/>
            <person name="Lyhne E.K."/>
            <person name="Kogle M.E."/>
            <person name="Kuo A."/>
            <person name="Riley R."/>
            <person name="Clum A."/>
            <person name="Nolan M."/>
            <person name="Lipzen A."/>
            <person name="Salamov A."/>
            <person name="Henrissat B."/>
            <person name="Wiebenga A."/>
            <person name="De vries R.P."/>
            <person name="Grigoriev I.V."/>
            <person name="Mortensen U.H."/>
            <person name="Andersen M.R."/>
            <person name="Baker S.E."/>
        </authorList>
    </citation>
    <scope>NUCLEOTIDE SEQUENCE [LARGE SCALE GENOMIC DNA]</scope>
    <source>
        <strain evidence="7 8">CBS 121593</strain>
    </source>
</reference>
<dbReference type="STRING" id="1448316.A0A395H7J0"/>
<sequence>MVYRGKPSLGCELCRKRRLNCDRREPSCSQCLRVNQACSGYRDPNTLRILDQSKEVAVKAQARRTASKSPPADRTTAPRTAPPISPDELAMSYIFTHLVGTTQSQGVMSYLLDLLHVDPSPALQATIKAVGLASLSRLPESRRAAGKEYTIALRATNDALRDPVSAKSDSTLGAVLLLSTYEMITCNPADKMGTWKHHVQGATKLLELRGLEQLNSRAGLELFTTVRFQNAISSIFYRSSDHNTPKMAALSKVARSKRSEHFQPIENFYDLLLRLSEFSLRVDGAHLQPDPVQNLQQLIDEGLLLDADLESWKTSLSPFWWYTIVEDSHPGSELGPNFPQPGGKHHVYYNVNLASMWNHYRQARIVLNEMIRTMSLHLWELQPSSECRQTVYQSLAVMKQMAEDICATLPYHFTSGEAGFGALVRIMWPLFIAGYCKGADAATRGYIMHALDFIGNTAGMQQADHMAQMLREEVTMTMIPGS</sequence>
<name>A0A395H7J0_9EURO</name>
<dbReference type="GO" id="GO:0008270">
    <property type="term" value="F:zinc ion binding"/>
    <property type="evidence" value="ECO:0007669"/>
    <property type="project" value="InterPro"/>
</dbReference>
<protein>
    <recommendedName>
        <fullName evidence="6">Zn(2)-C6 fungal-type domain-containing protein</fullName>
    </recommendedName>
</protein>
<evidence type="ECO:0000256" key="1">
    <source>
        <dbReference type="ARBA" id="ARBA00023015"/>
    </source>
</evidence>